<dbReference type="CDD" id="cd09272">
    <property type="entry name" value="RNase_HI_RT_Ty1"/>
    <property type="match status" value="1"/>
</dbReference>
<dbReference type="GO" id="GO:0005634">
    <property type="term" value="C:nucleus"/>
    <property type="evidence" value="ECO:0007669"/>
    <property type="project" value="UniProtKB-SubCell"/>
</dbReference>
<keyword evidence="2" id="KW-0645">Protease</keyword>
<dbReference type="InterPro" id="IPR013103">
    <property type="entry name" value="RVT_2"/>
</dbReference>
<keyword evidence="9" id="KW-0539">Nucleus</keyword>
<dbReference type="GO" id="GO:0046872">
    <property type="term" value="F:metal ion binding"/>
    <property type="evidence" value="ECO:0007669"/>
    <property type="project" value="UniProtKB-KW"/>
</dbReference>
<dbReference type="InterPro" id="IPR057670">
    <property type="entry name" value="SH3_retrovirus"/>
</dbReference>
<dbReference type="InterPro" id="IPR039537">
    <property type="entry name" value="Retrotran_Ty1/copia-like"/>
</dbReference>
<sequence>MCGDKSMFSNLDKSFQDKVKFGDNSTIAVKRRGKVTIRAKDNSIKTIANVLLKDTAWLWHCQYGYLYFGGLKALQQKKMINGLPHFDSPSEICEIYVVSKQHRDSFPKDRSWRAKQTKSEALTAFKKFKVLAENEVGRSIKVLHTDCGGEFNSKEFANFCETSGIKRQLTTAYTPQQNTPEAINWSVHILSRSPTSLLPDMTLEEAWNGRRPTVEYFKIFGCIAYAHVPYQKRRKLDDKGKKSIFLGVSDQSKAYRLYNPITKKVIISRNVVFDEVSTWSWTEKSRRQIPADFENGEDLTVQNSKEPNIGGSLPTTPKLESGTNSRPQCKKRRPTWLEDYEVTDLPQDDVSVTHFALFADCDPLTYEETWELTNLPKGHKIIGVKWIYKTKLKENGEVDKFKTRLVAKGYKQEFGIDYQEVFAPVARMDTIRLVFIDQPPGYVKYGSEHKVYRLKKPLYGLKQAPRAWYSHIDAYFLKEGFQKCPYEHTLYIKFGDGVSWSSKKQPIVTLSTTEVEYVVTTSYACQAIWLRRVLEELELNQHEATSIYCDNSSAIKLSKNPVLHGRSKHIHVSALNHARAAATPNNLVVVMRPENAHGDYMSAQLSKNYCAKHLLSSSQFVILQVKEKMWRVIIDVHGYYWSISQGWKDFAVSNCLEEFDVCVFNAAGRHEDGTLIFDVTIFRVVQEAIPLSCVSHECGYMGSKCCKREALLVLHALTRSIYHHLF</sequence>
<evidence type="ECO:0000313" key="13">
    <source>
        <dbReference type="Proteomes" id="UP001054252"/>
    </source>
</evidence>
<dbReference type="GO" id="GO:0003677">
    <property type="term" value="F:DNA binding"/>
    <property type="evidence" value="ECO:0007669"/>
    <property type="project" value="UniProtKB-KW"/>
</dbReference>
<evidence type="ECO:0000256" key="7">
    <source>
        <dbReference type="ARBA" id="ARBA00023125"/>
    </source>
</evidence>
<dbReference type="Gene3D" id="3.30.420.10">
    <property type="entry name" value="Ribonuclease H-like superfamily/Ribonuclease H"/>
    <property type="match status" value="1"/>
</dbReference>
<accession>A0AAV5LF92</accession>
<comment type="subcellular location">
    <subcellularLocation>
        <location evidence="1">Nucleus</location>
    </subcellularLocation>
</comment>
<evidence type="ECO:0000256" key="10">
    <source>
        <dbReference type="SAM" id="MobiDB-lite"/>
    </source>
</evidence>
<dbReference type="SUPFAM" id="SSF56672">
    <property type="entry name" value="DNA/RNA polymerases"/>
    <property type="match status" value="1"/>
</dbReference>
<dbReference type="Proteomes" id="UP001054252">
    <property type="component" value="Unassembled WGS sequence"/>
</dbReference>
<evidence type="ECO:0000256" key="8">
    <source>
        <dbReference type="ARBA" id="ARBA00023163"/>
    </source>
</evidence>
<dbReference type="Pfam" id="PF22936">
    <property type="entry name" value="Pol_BBD"/>
    <property type="match status" value="1"/>
</dbReference>
<keyword evidence="8" id="KW-0804">Transcription</keyword>
<dbReference type="GO" id="GO:0006508">
    <property type="term" value="P:proteolysis"/>
    <property type="evidence" value="ECO:0007669"/>
    <property type="project" value="UniProtKB-KW"/>
</dbReference>
<dbReference type="SUPFAM" id="SSF53098">
    <property type="entry name" value="Ribonuclease H-like"/>
    <property type="match status" value="1"/>
</dbReference>
<keyword evidence="7" id="KW-0238">DNA-binding</keyword>
<keyword evidence="5" id="KW-0378">Hydrolase</keyword>
<comment type="caution">
    <text evidence="12">The sequence shown here is derived from an EMBL/GenBank/DDBJ whole genome shotgun (WGS) entry which is preliminary data.</text>
</comment>
<evidence type="ECO:0000256" key="1">
    <source>
        <dbReference type="ARBA" id="ARBA00004123"/>
    </source>
</evidence>
<dbReference type="InterPro" id="IPR012337">
    <property type="entry name" value="RNaseH-like_sf"/>
</dbReference>
<dbReference type="InterPro" id="IPR043502">
    <property type="entry name" value="DNA/RNA_pol_sf"/>
</dbReference>
<dbReference type="InterPro" id="IPR003340">
    <property type="entry name" value="B3_DNA-bd"/>
</dbReference>
<reference evidence="12 13" key="1">
    <citation type="journal article" date="2021" name="Commun. Biol.">
        <title>The genome of Shorea leprosula (Dipterocarpaceae) highlights the ecological relevance of drought in aseasonal tropical rainforests.</title>
        <authorList>
            <person name="Ng K.K.S."/>
            <person name="Kobayashi M.J."/>
            <person name="Fawcett J.A."/>
            <person name="Hatakeyama M."/>
            <person name="Paape T."/>
            <person name="Ng C.H."/>
            <person name="Ang C.C."/>
            <person name="Tnah L.H."/>
            <person name="Lee C.T."/>
            <person name="Nishiyama T."/>
            <person name="Sese J."/>
            <person name="O'Brien M.J."/>
            <person name="Copetti D."/>
            <person name="Mohd Noor M.I."/>
            <person name="Ong R.C."/>
            <person name="Putra M."/>
            <person name="Sireger I.Z."/>
            <person name="Indrioko S."/>
            <person name="Kosugi Y."/>
            <person name="Izuno A."/>
            <person name="Isagi Y."/>
            <person name="Lee S.L."/>
            <person name="Shimizu K.K."/>
        </authorList>
    </citation>
    <scope>NUCLEOTIDE SEQUENCE [LARGE SCALE GENOMIC DNA]</scope>
    <source>
        <strain evidence="12">214</strain>
    </source>
</reference>
<dbReference type="Pfam" id="PF25597">
    <property type="entry name" value="SH3_retrovirus"/>
    <property type="match status" value="1"/>
</dbReference>
<gene>
    <name evidence="12" type="ORF">SLEP1_g43643</name>
</gene>
<keyword evidence="13" id="KW-1185">Reference proteome</keyword>
<protein>
    <recommendedName>
        <fullName evidence="11">TF-B3 domain-containing protein</fullName>
    </recommendedName>
</protein>
<dbReference type="InterPro" id="IPR025724">
    <property type="entry name" value="GAG-pre-integrase_dom"/>
</dbReference>
<dbReference type="InterPro" id="IPR054722">
    <property type="entry name" value="PolX-like_BBD"/>
</dbReference>
<dbReference type="PROSITE" id="PS50863">
    <property type="entry name" value="B3"/>
    <property type="match status" value="1"/>
</dbReference>
<keyword evidence="3" id="KW-0479">Metal-binding</keyword>
<dbReference type="InterPro" id="IPR015300">
    <property type="entry name" value="DNA-bd_pseudobarrel_sf"/>
</dbReference>
<keyword evidence="4" id="KW-0064">Aspartyl protease</keyword>
<evidence type="ECO:0000256" key="3">
    <source>
        <dbReference type="ARBA" id="ARBA00022723"/>
    </source>
</evidence>
<feature type="region of interest" description="Disordered" evidence="10">
    <location>
        <begin position="301"/>
        <end position="331"/>
    </location>
</feature>
<dbReference type="Pfam" id="PF13976">
    <property type="entry name" value="gag_pre-integrs"/>
    <property type="match status" value="1"/>
</dbReference>
<keyword evidence="6" id="KW-0805">Transcription regulation</keyword>
<evidence type="ECO:0000256" key="2">
    <source>
        <dbReference type="ARBA" id="ARBA00022670"/>
    </source>
</evidence>
<dbReference type="SUPFAM" id="SSF101936">
    <property type="entry name" value="DNA-binding pseudobarrel domain"/>
    <property type="match status" value="1"/>
</dbReference>
<dbReference type="EMBL" id="BPVZ01000110">
    <property type="protein sequence ID" value="GKV35367.1"/>
    <property type="molecule type" value="Genomic_DNA"/>
</dbReference>
<dbReference type="CDD" id="cd10017">
    <property type="entry name" value="B3_DNA"/>
    <property type="match status" value="1"/>
</dbReference>
<dbReference type="AlphaFoldDB" id="A0AAV5LF92"/>
<dbReference type="Gene3D" id="2.40.330.10">
    <property type="entry name" value="DNA-binding pseudobarrel domain"/>
    <property type="match status" value="1"/>
</dbReference>
<evidence type="ECO:0000256" key="4">
    <source>
        <dbReference type="ARBA" id="ARBA00022750"/>
    </source>
</evidence>
<evidence type="ECO:0000256" key="5">
    <source>
        <dbReference type="ARBA" id="ARBA00022801"/>
    </source>
</evidence>
<evidence type="ECO:0000259" key="11">
    <source>
        <dbReference type="PROSITE" id="PS50863"/>
    </source>
</evidence>
<evidence type="ECO:0000313" key="12">
    <source>
        <dbReference type="EMBL" id="GKV35367.1"/>
    </source>
</evidence>
<evidence type="ECO:0000256" key="6">
    <source>
        <dbReference type="ARBA" id="ARBA00023015"/>
    </source>
</evidence>
<name>A0AAV5LF92_9ROSI</name>
<evidence type="ECO:0000256" key="9">
    <source>
        <dbReference type="ARBA" id="ARBA00023242"/>
    </source>
</evidence>
<dbReference type="PANTHER" id="PTHR42648">
    <property type="entry name" value="TRANSPOSASE, PUTATIVE-RELATED"/>
    <property type="match status" value="1"/>
</dbReference>
<feature type="domain" description="TF-B3" evidence="11">
    <location>
        <begin position="617"/>
        <end position="685"/>
    </location>
</feature>
<organism evidence="12 13">
    <name type="scientific">Rubroshorea leprosula</name>
    <dbReference type="NCBI Taxonomy" id="152421"/>
    <lineage>
        <taxon>Eukaryota</taxon>
        <taxon>Viridiplantae</taxon>
        <taxon>Streptophyta</taxon>
        <taxon>Embryophyta</taxon>
        <taxon>Tracheophyta</taxon>
        <taxon>Spermatophyta</taxon>
        <taxon>Magnoliopsida</taxon>
        <taxon>eudicotyledons</taxon>
        <taxon>Gunneridae</taxon>
        <taxon>Pentapetalae</taxon>
        <taxon>rosids</taxon>
        <taxon>malvids</taxon>
        <taxon>Malvales</taxon>
        <taxon>Dipterocarpaceae</taxon>
        <taxon>Rubroshorea</taxon>
    </lineage>
</organism>
<proteinExistence type="predicted"/>
<dbReference type="InterPro" id="IPR036397">
    <property type="entry name" value="RNaseH_sf"/>
</dbReference>
<dbReference type="GO" id="GO:0004190">
    <property type="term" value="F:aspartic-type endopeptidase activity"/>
    <property type="evidence" value="ECO:0007669"/>
    <property type="project" value="UniProtKB-KW"/>
</dbReference>
<dbReference type="PANTHER" id="PTHR42648:SF18">
    <property type="entry name" value="RETROTRANSPOSON, UNCLASSIFIED-LIKE PROTEIN"/>
    <property type="match status" value="1"/>
</dbReference>
<dbReference type="Pfam" id="PF07727">
    <property type="entry name" value="RVT_2"/>
    <property type="match status" value="1"/>
</dbReference>
<dbReference type="SMART" id="SM01019">
    <property type="entry name" value="B3"/>
    <property type="match status" value="1"/>
</dbReference>